<sequence length="750" mass="81378">DGDPGDAPNLTALAALVYHGAASWNASRLCAAFNRLGKLCASVDETGARRSQWTELLHCTLDIMADAYLPLLPGLDDAKWCIIPLWACAKAGYRDGGLAAALLQQLGLDDGTRLHKAIGHDHANFWWSVSTAPEEARAAGLTEEMLCICADCLLRMAMGRVDIELQHCSNVLLGCARLGYTDPALLHALAAAAGQAASRMGEQHLSNTLYALGVLECKNPAYGPPLRRLTMEVQQRLQRQPYVFKPQDLSITLYALALLQPKDGHQWDTLLEQLAAAAGQAAGRMDEQGLANTIYALGVLQCKAPAFAPALQRLTVEVQQRLQRQPDALTPQGISSILYALALLRPEQGRQWDVGVGCMAPAYSPVISVLAAECKRRDFAGFSVQGLSLSAWALAKLGYRDQSLFAAAMEAAMQPDIWRSLTAQDWSSLWYALALVRHYPTVAFLESTSAASDLLRTEADAQSCTNLLWSLATLGVPYEPRLVGVLVERLGLLLAHKGEMKEQNLANSLWALAVMGPSVLSRHRRSVEGMLLEVRLRKDAEAAAVVEDNGAQPFRVEHLAELLQLWQVQQELAYADGCGELAGILAAGVGAGSHCAPFSDGQLAARWLGEEASGTISQLQRQVASALGRLQQRLGAEQRSQGIIRIVSVSSEQAVEGLWGRVDVVVELGGGRRVAVEVDGPLHFLANDPHTRTKDGSTQLRDRQLGRLFGADNVLSVPYWEWYELQGDGSREEGYLLRCLLGLRLEGPDN</sequence>
<dbReference type="GO" id="GO:0044528">
    <property type="term" value="P:regulation of mitochondrial mRNA stability"/>
    <property type="evidence" value="ECO:0007669"/>
    <property type="project" value="TreeGrafter"/>
</dbReference>
<dbReference type="AlphaFoldDB" id="A0A2J7ZI01"/>
<evidence type="ECO:0000259" key="1">
    <source>
        <dbReference type="PROSITE" id="PS51286"/>
    </source>
</evidence>
<proteinExistence type="predicted"/>
<evidence type="ECO:0000313" key="2">
    <source>
        <dbReference type="EMBL" id="PNG99887.1"/>
    </source>
</evidence>
<dbReference type="PANTHER" id="PTHR21228">
    <property type="entry name" value="FAST LEU-RICH DOMAIN-CONTAINING"/>
    <property type="match status" value="1"/>
</dbReference>
<dbReference type="GO" id="GO:0005759">
    <property type="term" value="C:mitochondrial matrix"/>
    <property type="evidence" value="ECO:0007669"/>
    <property type="project" value="TreeGrafter"/>
</dbReference>
<dbReference type="Pfam" id="PF08373">
    <property type="entry name" value="RAP"/>
    <property type="match status" value="1"/>
</dbReference>
<dbReference type="GO" id="GO:0035770">
    <property type="term" value="C:ribonucleoprotein granule"/>
    <property type="evidence" value="ECO:0007669"/>
    <property type="project" value="TreeGrafter"/>
</dbReference>
<protein>
    <recommendedName>
        <fullName evidence="1">RAP domain-containing protein</fullName>
    </recommendedName>
</protein>
<feature type="domain" description="RAP" evidence="1">
    <location>
        <begin position="674"/>
        <end position="738"/>
    </location>
</feature>
<dbReference type="EMBL" id="PGGS01001993">
    <property type="protein sequence ID" value="PNG99887.1"/>
    <property type="molecule type" value="Genomic_DNA"/>
</dbReference>
<dbReference type="InterPro" id="IPR013584">
    <property type="entry name" value="RAP"/>
</dbReference>
<dbReference type="PROSITE" id="PS51286">
    <property type="entry name" value="RAP"/>
    <property type="match status" value="1"/>
</dbReference>
<comment type="caution">
    <text evidence="2">The sequence shown here is derived from an EMBL/GenBank/DDBJ whole genome shotgun (WGS) entry which is preliminary data.</text>
</comment>
<dbReference type="SMART" id="SM00952">
    <property type="entry name" value="RAP"/>
    <property type="match status" value="1"/>
</dbReference>
<dbReference type="InterPro" id="IPR050870">
    <property type="entry name" value="FAST_kinase"/>
</dbReference>
<organism evidence="2 3">
    <name type="scientific">Tetrabaena socialis</name>
    <dbReference type="NCBI Taxonomy" id="47790"/>
    <lineage>
        <taxon>Eukaryota</taxon>
        <taxon>Viridiplantae</taxon>
        <taxon>Chlorophyta</taxon>
        <taxon>core chlorophytes</taxon>
        <taxon>Chlorophyceae</taxon>
        <taxon>CS clade</taxon>
        <taxon>Chlamydomonadales</taxon>
        <taxon>Tetrabaenaceae</taxon>
        <taxon>Tetrabaena</taxon>
    </lineage>
</organism>
<dbReference type="Proteomes" id="UP000236333">
    <property type="component" value="Unassembled WGS sequence"/>
</dbReference>
<dbReference type="GO" id="GO:0003723">
    <property type="term" value="F:RNA binding"/>
    <property type="evidence" value="ECO:0007669"/>
    <property type="project" value="TreeGrafter"/>
</dbReference>
<dbReference type="PANTHER" id="PTHR21228:SF40">
    <property type="entry name" value="LD45607P"/>
    <property type="match status" value="1"/>
</dbReference>
<dbReference type="GO" id="GO:0000963">
    <property type="term" value="P:mitochondrial RNA processing"/>
    <property type="evidence" value="ECO:0007669"/>
    <property type="project" value="TreeGrafter"/>
</dbReference>
<reference evidence="2 3" key="1">
    <citation type="journal article" date="2017" name="Mol. Biol. Evol.">
        <title>The 4-celled Tetrabaena socialis nuclear genome reveals the essential components for genetic control of cell number at the origin of multicellularity in the volvocine lineage.</title>
        <authorList>
            <person name="Featherston J."/>
            <person name="Arakaki Y."/>
            <person name="Hanschen E.R."/>
            <person name="Ferris P.J."/>
            <person name="Michod R.E."/>
            <person name="Olson B.J.S.C."/>
            <person name="Nozaki H."/>
            <person name="Durand P.M."/>
        </authorList>
    </citation>
    <scope>NUCLEOTIDE SEQUENCE [LARGE SCALE GENOMIC DNA]</scope>
    <source>
        <strain evidence="2 3">NIES-571</strain>
    </source>
</reference>
<keyword evidence="3" id="KW-1185">Reference proteome</keyword>
<accession>A0A2J7ZI01</accession>
<dbReference type="GO" id="GO:0009507">
    <property type="term" value="C:chloroplast"/>
    <property type="evidence" value="ECO:0007669"/>
    <property type="project" value="GOC"/>
</dbReference>
<dbReference type="GO" id="GO:1901259">
    <property type="term" value="P:chloroplast rRNA processing"/>
    <property type="evidence" value="ECO:0007669"/>
    <property type="project" value="TreeGrafter"/>
</dbReference>
<gene>
    <name evidence="2" type="ORF">TSOC_014326</name>
</gene>
<dbReference type="OrthoDB" id="5955355at2759"/>
<name>A0A2J7ZI01_9CHLO</name>
<feature type="non-terminal residue" evidence="2">
    <location>
        <position position="1"/>
    </location>
</feature>
<evidence type="ECO:0000313" key="3">
    <source>
        <dbReference type="Proteomes" id="UP000236333"/>
    </source>
</evidence>